<reference evidence="1 2" key="1">
    <citation type="submission" date="2018-03" db="EMBL/GenBank/DDBJ databases">
        <title>Genomic Encyclopedia of Archaeal and Bacterial Type Strains, Phase II (KMG-II): from individual species to whole genera.</title>
        <authorList>
            <person name="Goeker M."/>
        </authorList>
    </citation>
    <scope>NUCLEOTIDE SEQUENCE [LARGE SCALE GENOMIC DNA]</scope>
    <source>
        <strain evidence="1 2">DSM 28354</strain>
    </source>
</reference>
<organism evidence="1 2">
    <name type="scientific">Spirosoma oryzae</name>
    <dbReference type="NCBI Taxonomy" id="1469603"/>
    <lineage>
        <taxon>Bacteria</taxon>
        <taxon>Pseudomonadati</taxon>
        <taxon>Bacteroidota</taxon>
        <taxon>Cytophagia</taxon>
        <taxon>Cytophagales</taxon>
        <taxon>Cytophagaceae</taxon>
        <taxon>Spirosoma</taxon>
    </lineage>
</organism>
<evidence type="ECO:0000313" key="1">
    <source>
        <dbReference type="EMBL" id="PRY44051.1"/>
    </source>
</evidence>
<proteinExistence type="predicted"/>
<protein>
    <submittedName>
        <fullName evidence="1">Uncharacterized protein</fullName>
    </submittedName>
</protein>
<dbReference type="AlphaFoldDB" id="A0A2T0TEH4"/>
<sequence length="130" mass="14595">MKRIFLAIGILVLLAGQGFGQSRVQDDVARLQALLVQASGKPTPVQVLEKEAAVQISEYVFPLAETTLVRYEKERGTYAVKFFLQNGTAITRVGDSSFRRAFWSIELPSKQACQEFVALFDQLRIDLRKS</sequence>
<keyword evidence="2" id="KW-1185">Reference proteome</keyword>
<dbReference type="OrthoDB" id="964604at2"/>
<gene>
    <name evidence="1" type="ORF">CLV58_10320</name>
</gene>
<dbReference type="EMBL" id="PVTE01000003">
    <property type="protein sequence ID" value="PRY44051.1"/>
    <property type="molecule type" value="Genomic_DNA"/>
</dbReference>
<dbReference type="Proteomes" id="UP000238375">
    <property type="component" value="Unassembled WGS sequence"/>
</dbReference>
<dbReference type="RefSeq" id="WP_106136485.1">
    <property type="nucleotide sequence ID" value="NZ_PVTE01000003.1"/>
</dbReference>
<comment type="caution">
    <text evidence="1">The sequence shown here is derived from an EMBL/GenBank/DDBJ whole genome shotgun (WGS) entry which is preliminary data.</text>
</comment>
<name>A0A2T0TEH4_9BACT</name>
<evidence type="ECO:0000313" key="2">
    <source>
        <dbReference type="Proteomes" id="UP000238375"/>
    </source>
</evidence>
<accession>A0A2T0TEH4</accession>